<dbReference type="EMBL" id="VICG01000005">
    <property type="protein sequence ID" value="KAA8572036.1"/>
    <property type="molecule type" value="Genomic_DNA"/>
</dbReference>
<accession>A0A5M9JVY1</accession>
<dbReference type="Proteomes" id="UP000322873">
    <property type="component" value="Unassembled WGS sequence"/>
</dbReference>
<reference evidence="2 3" key="1">
    <citation type="submission" date="2019-06" db="EMBL/GenBank/DDBJ databases">
        <title>Genome Sequence of the Brown Rot Fungal Pathogen Monilinia fructicola.</title>
        <authorList>
            <person name="De Miccolis Angelini R.M."/>
            <person name="Landi L."/>
            <person name="Abate D."/>
            <person name="Pollastro S."/>
            <person name="Romanazzi G."/>
            <person name="Faretra F."/>
        </authorList>
    </citation>
    <scope>NUCLEOTIDE SEQUENCE [LARGE SCALE GENOMIC DNA]</scope>
    <source>
        <strain evidence="2 3">Mfrc123</strain>
    </source>
</reference>
<feature type="compositionally biased region" description="Polar residues" evidence="1">
    <location>
        <begin position="57"/>
        <end position="66"/>
    </location>
</feature>
<evidence type="ECO:0000313" key="2">
    <source>
        <dbReference type="EMBL" id="KAA8572036.1"/>
    </source>
</evidence>
<proteinExistence type="predicted"/>
<feature type="region of interest" description="Disordered" evidence="1">
    <location>
        <begin position="47"/>
        <end position="66"/>
    </location>
</feature>
<evidence type="ECO:0000256" key="1">
    <source>
        <dbReference type="SAM" id="MobiDB-lite"/>
    </source>
</evidence>
<keyword evidence="3" id="KW-1185">Reference proteome</keyword>
<evidence type="ECO:0000313" key="3">
    <source>
        <dbReference type="Proteomes" id="UP000322873"/>
    </source>
</evidence>
<protein>
    <submittedName>
        <fullName evidence="2">Uncharacterized protein</fullName>
    </submittedName>
</protein>
<comment type="caution">
    <text evidence="2">The sequence shown here is derived from an EMBL/GenBank/DDBJ whole genome shotgun (WGS) entry which is preliminary data.</text>
</comment>
<gene>
    <name evidence="2" type="ORF">EYC84_001964</name>
</gene>
<sequence>MHASPSRNNAVILRTNQLEMKKKKVESWSVLFRTLNTNRTEYYVSKRANDEGKMKPTSKSVWRNRR</sequence>
<organism evidence="2 3">
    <name type="scientific">Monilinia fructicola</name>
    <name type="common">Brown rot fungus</name>
    <name type="synonym">Ciboria fructicola</name>
    <dbReference type="NCBI Taxonomy" id="38448"/>
    <lineage>
        <taxon>Eukaryota</taxon>
        <taxon>Fungi</taxon>
        <taxon>Dikarya</taxon>
        <taxon>Ascomycota</taxon>
        <taxon>Pezizomycotina</taxon>
        <taxon>Leotiomycetes</taxon>
        <taxon>Helotiales</taxon>
        <taxon>Sclerotiniaceae</taxon>
        <taxon>Monilinia</taxon>
    </lineage>
</organism>
<dbReference type="AlphaFoldDB" id="A0A5M9JVY1"/>
<name>A0A5M9JVY1_MONFR</name>